<accession>A0AAP0X2K7</accession>
<sequence>MVASEAGLGAGASAAATFWTADTAMIIITTAKKSLIFMASIVSIFYLRSVELLFAKGGYEFETEKRTRMGTENSGWQMKDIYRCGGEEECRGYGQATRRDRCSNHMRCTRS</sequence>
<dbReference type="EMBL" id="JBBPBK010000002">
    <property type="protein sequence ID" value="KAK9290709.1"/>
    <property type="molecule type" value="Genomic_DNA"/>
</dbReference>
<evidence type="ECO:0000313" key="3">
    <source>
        <dbReference type="Proteomes" id="UP001415857"/>
    </source>
</evidence>
<dbReference type="AlphaFoldDB" id="A0AAP0X2K7"/>
<protein>
    <submittedName>
        <fullName evidence="2">Uncharacterized protein</fullName>
    </submittedName>
</protein>
<evidence type="ECO:0000256" key="1">
    <source>
        <dbReference type="SAM" id="Phobius"/>
    </source>
</evidence>
<comment type="caution">
    <text evidence="2">The sequence shown here is derived from an EMBL/GenBank/DDBJ whole genome shotgun (WGS) entry which is preliminary data.</text>
</comment>
<organism evidence="2 3">
    <name type="scientific">Liquidambar formosana</name>
    <name type="common">Formosan gum</name>
    <dbReference type="NCBI Taxonomy" id="63359"/>
    <lineage>
        <taxon>Eukaryota</taxon>
        <taxon>Viridiplantae</taxon>
        <taxon>Streptophyta</taxon>
        <taxon>Embryophyta</taxon>
        <taxon>Tracheophyta</taxon>
        <taxon>Spermatophyta</taxon>
        <taxon>Magnoliopsida</taxon>
        <taxon>eudicotyledons</taxon>
        <taxon>Gunneridae</taxon>
        <taxon>Pentapetalae</taxon>
        <taxon>Saxifragales</taxon>
        <taxon>Altingiaceae</taxon>
        <taxon>Liquidambar</taxon>
    </lineage>
</organism>
<dbReference type="Proteomes" id="UP001415857">
    <property type="component" value="Unassembled WGS sequence"/>
</dbReference>
<feature type="transmembrane region" description="Helical" evidence="1">
    <location>
        <begin position="35"/>
        <end position="55"/>
    </location>
</feature>
<name>A0AAP0X2K7_LIQFO</name>
<gene>
    <name evidence="2" type="ORF">L1049_008883</name>
</gene>
<proteinExistence type="predicted"/>
<keyword evidence="1" id="KW-0472">Membrane</keyword>
<keyword evidence="1" id="KW-0812">Transmembrane</keyword>
<evidence type="ECO:0000313" key="2">
    <source>
        <dbReference type="EMBL" id="KAK9290709.1"/>
    </source>
</evidence>
<keyword evidence="3" id="KW-1185">Reference proteome</keyword>
<keyword evidence="1" id="KW-1133">Transmembrane helix</keyword>
<reference evidence="2 3" key="1">
    <citation type="journal article" date="2024" name="Plant J.">
        <title>Genome sequences and population genomics reveal climatic adaptation and genomic divergence between two closely related sweetgum species.</title>
        <authorList>
            <person name="Xu W.Q."/>
            <person name="Ren C.Q."/>
            <person name="Zhang X.Y."/>
            <person name="Comes H.P."/>
            <person name="Liu X.H."/>
            <person name="Li Y.G."/>
            <person name="Kettle C.J."/>
            <person name="Jalonen R."/>
            <person name="Gaisberger H."/>
            <person name="Ma Y.Z."/>
            <person name="Qiu Y.X."/>
        </authorList>
    </citation>
    <scope>NUCLEOTIDE SEQUENCE [LARGE SCALE GENOMIC DNA]</scope>
    <source>
        <strain evidence="2">Hangzhou</strain>
    </source>
</reference>